<evidence type="ECO:0000313" key="11">
    <source>
        <dbReference type="Proteomes" id="UP001300012"/>
    </source>
</evidence>
<dbReference type="GO" id="GO:0016757">
    <property type="term" value="F:glycosyltransferase activity"/>
    <property type="evidence" value="ECO:0007669"/>
    <property type="project" value="UniProtKB-KW"/>
</dbReference>
<comment type="subcellular location">
    <subcellularLocation>
        <location evidence="1">Cell membrane</location>
        <topology evidence="1">Multi-pass membrane protein</topology>
    </subcellularLocation>
</comment>
<organism evidence="10 11">
    <name type="scientific">Paenibacillus radicis</name>
    <name type="common">ex Xue et al. 2023</name>
    <dbReference type="NCBI Taxonomy" id="2972489"/>
    <lineage>
        <taxon>Bacteria</taxon>
        <taxon>Bacillati</taxon>
        <taxon>Bacillota</taxon>
        <taxon>Bacilli</taxon>
        <taxon>Bacillales</taxon>
        <taxon>Paenibacillaceae</taxon>
        <taxon>Paenibacillus</taxon>
    </lineage>
</organism>
<feature type="transmembrane region" description="Helical" evidence="8">
    <location>
        <begin position="372"/>
        <end position="391"/>
    </location>
</feature>
<protein>
    <submittedName>
        <fullName evidence="10">Glycosyltransferase family 39 protein</fullName>
        <ecNumber evidence="10">2.4.-.-</ecNumber>
    </submittedName>
</protein>
<keyword evidence="6 8" id="KW-1133">Transmembrane helix</keyword>
<evidence type="ECO:0000256" key="1">
    <source>
        <dbReference type="ARBA" id="ARBA00004651"/>
    </source>
</evidence>
<accession>A0ABT1YJJ0</accession>
<proteinExistence type="predicted"/>
<evidence type="ECO:0000256" key="3">
    <source>
        <dbReference type="ARBA" id="ARBA00022676"/>
    </source>
</evidence>
<name>A0ABT1YJJ0_9BACL</name>
<evidence type="ECO:0000256" key="4">
    <source>
        <dbReference type="ARBA" id="ARBA00022679"/>
    </source>
</evidence>
<feature type="transmembrane region" description="Helical" evidence="8">
    <location>
        <begin position="54"/>
        <end position="77"/>
    </location>
</feature>
<dbReference type="Pfam" id="PF13231">
    <property type="entry name" value="PMT_2"/>
    <property type="match status" value="1"/>
</dbReference>
<feature type="transmembrane region" description="Helical" evidence="8">
    <location>
        <begin position="284"/>
        <end position="305"/>
    </location>
</feature>
<evidence type="ECO:0000256" key="2">
    <source>
        <dbReference type="ARBA" id="ARBA00022475"/>
    </source>
</evidence>
<feature type="transmembrane region" description="Helical" evidence="8">
    <location>
        <begin position="117"/>
        <end position="137"/>
    </location>
</feature>
<feature type="transmembrane region" description="Helical" evidence="8">
    <location>
        <begin position="342"/>
        <end position="360"/>
    </location>
</feature>
<sequence length="524" mass="59747">MNKEKYLPLSIFAGIFAIEFAVGFYISYIIGYMHSDSLSRVANAFYVLYSRDPHLAAIGFVWNPLPSFLELILLLFYPLFPELASHGIAAIIVSSIFAGLISMLIYNTCRKFGLPKWLGLSISLLYSLNPFIFLFGANGLSDAPYVFFLMYCVINFTNWMTNKHTAHLLKSGVGIALAFWTRYEAVPVGVALAFAVVIVIISIFDKQTDAGNNSIRKKFHHIEAAWIVLLAPAVFSGLLWVFFNYTIMHDPFYFLSSEYSNSAQSEELKRDTDFQAIFNSPLQALWLCVKKTIWFSGPLVGILLIRLFNRRLFKWDLLVLLLIIASVPGLQFLLLMKSSTFAWFRYFMYVLPITIAWIPYELSKVKKGFINYSLILLSLLVTIGVLTYALTNPKIAPDENSFLSIEKGIYYQRTKLDRSIAVWLDENLPDATILTDSAAAYMILVNSKQPKKFIITSDEQFRSSVKDPIGTGVDYILIPRLPVYSTINSEYPKLFDSGSSWTTLYKSFQDKGQNYEWRLYKVNK</sequence>
<dbReference type="Proteomes" id="UP001300012">
    <property type="component" value="Unassembled WGS sequence"/>
</dbReference>
<reference evidence="10 11" key="1">
    <citation type="submission" date="2022-08" db="EMBL/GenBank/DDBJ databases">
        <title>Paenibacillus endoradicis sp. nov., Paenibacillus radicibacter sp. nov and Paenibacillus pararadicis sp. nov., three cold-adapted plant growth-promoting bacteria isolated from root of Larix gmelinii in Great Khingan.</title>
        <authorList>
            <person name="Xue H."/>
        </authorList>
    </citation>
    <scope>NUCLEOTIDE SEQUENCE [LARGE SCALE GENOMIC DNA]</scope>
    <source>
        <strain evidence="10 11">N5-1-1-5</strain>
    </source>
</reference>
<keyword evidence="3 10" id="KW-0328">Glycosyltransferase</keyword>
<keyword evidence="11" id="KW-1185">Reference proteome</keyword>
<feature type="transmembrane region" description="Helical" evidence="8">
    <location>
        <begin position="317"/>
        <end position="336"/>
    </location>
</feature>
<evidence type="ECO:0000256" key="6">
    <source>
        <dbReference type="ARBA" id="ARBA00022989"/>
    </source>
</evidence>
<feature type="transmembrane region" description="Helical" evidence="8">
    <location>
        <begin position="6"/>
        <end position="33"/>
    </location>
</feature>
<dbReference type="RefSeq" id="WP_258214164.1">
    <property type="nucleotide sequence ID" value="NZ_JANQBD010000010.1"/>
</dbReference>
<comment type="caution">
    <text evidence="10">The sequence shown here is derived from an EMBL/GenBank/DDBJ whole genome shotgun (WGS) entry which is preliminary data.</text>
</comment>
<dbReference type="PANTHER" id="PTHR33908">
    <property type="entry name" value="MANNOSYLTRANSFERASE YKCB-RELATED"/>
    <property type="match status" value="1"/>
</dbReference>
<keyword evidence="4 10" id="KW-0808">Transferase</keyword>
<feature type="transmembrane region" description="Helical" evidence="8">
    <location>
        <begin position="189"/>
        <end position="204"/>
    </location>
</feature>
<evidence type="ECO:0000259" key="9">
    <source>
        <dbReference type="Pfam" id="PF13231"/>
    </source>
</evidence>
<dbReference type="InterPro" id="IPR038731">
    <property type="entry name" value="RgtA/B/C-like"/>
</dbReference>
<evidence type="ECO:0000256" key="8">
    <source>
        <dbReference type="SAM" id="Phobius"/>
    </source>
</evidence>
<feature type="transmembrane region" description="Helical" evidence="8">
    <location>
        <begin position="224"/>
        <end position="243"/>
    </location>
</feature>
<dbReference type="InterPro" id="IPR050297">
    <property type="entry name" value="LipidA_mod_glycosyltrf_83"/>
</dbReference>
<feature type="domain" description="Glycosyltransferase RgtA/B/C/D-like" evidence="9">
    <location>
        <begin position="79"/>
        <end position="201"/>
    </location>
</feature>
<dbReference type="PANTHER" id="PTHR33908:SF11">
    <property type="entry name" value="MEMBRANE PROTEIN"/>
    <property type="match status" value="1"/>
</dbReference>
<gene>
    <name evidence="10" type="ORF">NV381_15340</name>
</gene>
<dbReference type="EC" id="2.4.-.-" evidence="10"/>
<evidence type="ECO:0000313" key="10">
    <source>
        <dbReference type="EMBL" id="MCR8632579.1"/>
    </source>
</evidence>
<evidence type="ECO:0000256" key="5">
    <source>
        <dbReference type="ARBA" id="ARBA00022692"/>
    </source>
</evidence>
<keyword evidence="7 8" id="KW-0472">Membrane</keyword>
<evidence type="ECO:0000256" key="7">
    <source>
        <dbReference type="ARBA" id="ARBA00023136"/>
    </source>
</evidence>
<feature type="transmembrane region" description="Helical" evidence="8">
    <location>
        <begin position="83"/>
        <end position="105"/>
    </location>
</feature>
<keyword evidence="2" id="KW-1003">Cell membrane</keyword>
<dbReference type="EMBL" id="JANQBD010000010">
    <property type="protein sequence ID" value="MCR8632579.1"/>
    <property type="molecule type" value="Genomic_DNA"/>
</dbReference>
<keyword evidence="5 8" id="KW-0812">Transmembrane</keyword>